<feature type="transmembrane region" description="Helical" evidence="12">
    <location>
        <begin position="218"/>
        <end position="240"/>
    </location>
</feature>
<feature type="domain" description="Ion transport" evidence="13">
    <location>
        <begin position="32"/>
        <end position="247"/>
    </location>
</feature>
<keyword evidence="3" id="KW-0633">Potassium transport</keyword>
<evidence type="ECO:0000256" key="2">
    <source>
        <dbReference type="ARBA" id="ARBA00022448"/>
    </source>
</evidence>
<keyword evidence="8 12" id="KW-1133">Transmembrane helix</keyword>
<sequence>MSRKRTAKNTSQSHWQEVTHEVIFEADTPAGKWFDVLLIISIVLSVLAVMLDSVSSIHAKYSSFLYAVEWFFTILFTIEYIFRLLSVGRPLLYAVSFFGIVDLLAILPTYLSLLIPGSRYLIVIRVLRVLRIFRVLKLVKYVHEAKYIKQALQASLRKITVFLFAVMTLVIIMGSLMYLIEGEVNGFTSIPKSIYWAIVTLTTVGYGDISPKTGLGQALAALIMILGYSIIAVPTGIVTVEFSRVQELKISTRVCPECSAEDHDSDATFCKYCGSKL</sequence>
<keyword evidence="5" id="KW-0631">Potassium channel</keyword>
<evidence type="ECO:0000256" key="4">
    <source>
        <dbReference type="ARBA" id="ARBA00022692"/>
    </source>
</evidence>
<feature type="transmembrane region" description="Helical" evidence="12">
    <location>
        <begin position="91"/>
        <end position="114"/>
    </location>
</feature>
<dbReference type="Gene3D" id="1.20.120.350">
    <property type="entry name" value="Voltage-gated potassium channels. Chain C"/>
    <property type="match status" value="1"/>
</dbReference>
<evidence type="ECO:0000313" key="15">
    <source>
        <dbReference type="Proteomes" id="UP001594351"/>
    </source>
</evidence>
<dbReference type="Proteomes" id="UP001594351">
    <property type="component" value="Unassembled WGS sequence"/>
</dbReference>
<keyword evidence="4 12" id="KW-0812">Transmembrane</keyword>
<dbReference type="PRINTS" id="PR00169">
    <property type="entry name" value="KCHANNEL"/>
</dbReference>
<evidence type="ECO:0000256" key="3">
    <source>
        <dbReference type="ARBA" id="ARBA00022538"/>
    </source>
</evidence>
<evidence type="ECO:0000256" key="7">
    <source>
        <dbReference type="ARBA" id="ARBA00022958"/>
    </source>
</evidence>
<keyword evidence="10 12" id="KW-0472">Membrane</keyword>
<evidence type="ECO:0000256" key="9">
    <source>
        <dbReference type="ARBA" id="ARBA00023065"/>
    </source>
</evidence>
<gene>
    <name evidence="14" type="ORF">ACFL27_04060</name>
</gene>
<name>A0ABV6YT27_UNCC1</name>
<evidence type="ECO:0000256" key="6">
    <source>
        <dbReference type="ARBA" id="ARBA00022882"/>
    </source>
</evidence>
<organism evidence="14 15">
    <name type="scientific">candidate division CSSED10-310 bacterium</name>
    <dbReference type="NCBI Taxonomy" id="2855610"/>
    <lineage>
        <taxon>Bacteria</taxon>
        <taxon>Bacteria division CSSED10-310</taxon>
    </lineage>
</organism>
<dbReference type="Gene3D" id="1.10.287.70">
    <property type="match status" value="1"/>
</dbReference>
<evidence type="ECO:0000313" key="14">
    <source>
        <dbReference type="EMBL" id="MFC1849364.1"/>
    </source>
</evidence>
<evidence type="ECO:0000256" key="12">
    <source>
        <dbReference type="SAM" id="Phobius"/>
    </source>
</evidence>
<feature type="transmembrane region" description="Helical" evidence="12">
    <location>
        <begin position="159"/>
        <end position="180"/>
    </location>
</feature>
<keyword evidence="9" id="KW-0406">Ion transport</keyword>
<proteinExistence type="predicted"/>
<protein>
    <submittedName>
        <fullName evidence="14">Ion transporter</fullName>
    </submittedName>
</protein>
<dbReference type="InterPro" id="IPR005821">
    <property type="entry name" value="Ion_trans_dom"/>
</dbReference>
<accession>A0ABV6YT27</accession>
<evidence type="ECO:0000256" key="11">
    <source>
        <dbReference type="ARBA" id="ARBA00023303"/>
    </source>
</evidence>
<feature type="transmembrane region" description="Helical" evidence="12">
    <location>
        <begin position="33"/>
        <end position="51"/>
    </location>
</feature>
<dbReference type="EMBL" id="JBHPBY010000034">
    <property type="protein sequence ID" value="MFC1849364.1"/>
    <property type="molecule type" value="Genomic_DNA"/>
</dbReference>
<feature type="transmembrane region" description="Helical" evidence="12">
    <location>
        <begin position="63"/>
        <end position="82"/>
    </location>
</feature>
<dbReference type="Pfam" id="PF00520">
    <property type="entry name" value="Ion_trans"/>
    <property type="match status" value="1"/>
</dbReference>
<reference evidence="14 15" key="1">
    <citation type="submission" date="2024-09" db="EMBL/GenBank/DDBJ databases">
        <title>Laminarin stimulates single cell rates of sulfate reduction while oxygen inhibits transcriptomic activity in coastal marine sediment.</title>
        <authorList>
            <person name="Lindsay M."/>
            <person name="Orcutt B."/>
            <person name="Emerson D."/>
            <person name="Stepanauskas R."/>
            <person name="D'Angelo T."/>
        </authorList>
    </citation>
    <scope>NUCLEOTIDE SEQUENCE [LARGE SCALE GENOMIC DNA]</scope>
    <source>
        <strain evidence="14">SAG AM-311-K15</strain>
    </source>
</reference>
<comment type="subcellular location">
    <subcellularLocation>
        <location evidence="1">Membrane</location>
        <topology evidence="1">Multi-pass membrane protein</topology>
    </subcellularLocation>
</comment>
<keyword evidence="6" id="KW-0851">Voltage-gated channel</keyword>
<dbReference type="InterPro" id="IPR027359">
    <property type="entry name" value="Volt_channel_dom_sf"/>
</dbReference>
<dbReference type="PANTHER" id="PTHR11537:SF254">
    <property type="entry name" value="POTASSIUM VOLTAGE-GATED CHANNEL PROTEIN SHAB"/>
    <property type="match status" value="1"/>
</dbReference>
<dbReference type="PANTHER" id="PTHR11537">
    <property type="entry name" value="VOLTAGE-GATED POTASSIUM CHANNEL"/>
    <property type="match status" value="1"/>
</dbReference>
<comment type="caution">
    <text evidence="14">The sequence shown here is derived from an EMBL/GenBank/DDBJ whole genome shotgun (WGS) entry which is preliminary data.</text>
</comment>
<evidence type="ECO:0000259" key="13">
    <source>
        <dbReference type="Pfam" id="PF00520"/>
    </source>
</evidence>
<evidence type="ECO:0000256" key="8">
    <source>
        <dbReference type="ARBA" id="ARBA00022989"/>
    </source>
</evidence>
<evidence type="ECO:0000256" key="10">
    <source>
        <dbReference type="ARBA" id="ARBA00023136"/>
    </source>
</evidence>
<dbReference type="SUPFAM" id="SSF81324">
    <property type="entry name" value="Voltage-gated potassium channels"/>
    <property type="match status" value="1"/>
</dbReference>
<evidence type="ECO:0000256" key="1">
    <source>
        <dbReference type="ARBA" id="ARBA00004141"/>
    </source>
</evidence>
<keyword evidence="2" id="KW-0813">Transport</keyword>
<keyword evidence="7" id="KW-0630">Potassium</keyword>
<keyword evidence="11" id="KW-0407">Ion channel</keyword>
<evidence type="ECO:0000256" key="5">
    <source>
        <dbReference type="ARBA" id="ARBA00022826"/>
    </source>
</evidence>
<feature type="transmembrane region" description="Helical" evidence="12">
    <location>
        <begin position="120"/>
        <end position="139"/>
    </location>
</feature>
<dbReference type="InterPro" id="IPR028325">
    <property type="entry name" value="VG_K_chnl"/>
</dbReference>
<keyword evidence="15" id="KW-1185">Reference proteome</keyword>